<dbReference type="KEGG" id="dfa:DFA_07924"/>
<dbReference type="PROSITE" id="PS01187">
    <property type="entry name" value="EGF_CA"/>
    <property type="match status" value="1"/>
</dbReference>
<dbReference type="Proteomes" id="UP000007797">
    <property type="component" value="Unassembled WGS sequence"/>
</dbReference>
<dbReference type="InterPro" id="IPR001881">
    <property type="entry name" value="EGF-like_Ca-bd_dom"/>
</dbReference>
<dbReference type="EMBL" id="GL883021">
    <property type="protein sequence ID" value="EGG16943.1"/>
    <property type="molecule type" value="Genomic_DNA"/>
</dbReference>
<dbReference type="FunFam" id="2.10.25.10:FF:000240">
    <property type="entry name" value="Vitamin K-dependent protein S"/>
    <property type="match status" value="1"/>
</dbReference>
<dbReference type="PANTHER" id="PTHR24050">
    <property type="entry name" value="PA14 DOMAIN-CONTAINING PROTEIN"/>
    <property type="match status" value="1"/>
</dbReference>
<evidence type="ECO:0000256" key="1">
    <source>
        <dbReference type="ARBA" id="ARBA00022536"/>
    </source>
</evidence>
<gene>
    <name evidence="6" type="ORF">DFA_07924</name>
</gene>
<dbReference type="InterPro" id="IPR052235">
    <property type="entry name" value="Nephronectin_domain"/>
</dbReference>
<dbReference type="AlphaFoldDB" id="F4Q429"/>
<protein>
    <recommendedName>
        <fullName evidence="5">EGF-like domain-containing protein</fullName>
    </recommendedName>
</protein>
<feature type="domain" description="EGF-like" evidence="5">
    <location>
        <begin position="253"/>
        <end position="268"/>
    </location>
</feature>
<dbReference type="SUPFAM" id="SSF57196">
    <property type="entry name" value="EGF/Laminin"/>
    <property type="match status" value="1"/>
</dbReference>
<dbReference type="PANTHER" id="PTHR24050:SF27">
    <property type="entry name" value="FIBRILLIN-1"/>
    <property type="match status" value="1"/>
</dbReference>
<dbReference type="GO" id="GO:0005576">
    <property type="term" value="C:extracellular region"/>
    <property type="evidence" value="ECO:0007669"/>
    <property type="project" value="UniProtKB-SubCell"/>
</dbReference>
<evidence type="ECO:0000259" key="5">
    <source>
        <dbReference type="PROSITE" id="PS01186"/>
    </source>
</evidence>
<dbReference type="Pfam" id="PF14670">
    <property type="entry name" value="FXa_inhibition"/>
    <property type="match status" value="1"/>
</dbReference>
<proteinExistence type="predicted"/>
<dbReference type="OrthoDB" id="6229058at2759"/>
<evidence type="ECO:0000313" key="7">
    <source>
        <dbReference type="Proteomes" id="UP000007797"/>
    </source>
</evidence>
<keyword evidence="3" id="KW-0677">Repeat</keyword>
<evidence type="ECO:0000256" key="3">
    <source>
        <dbReference type="ARBA" id="ARBA00022737"/>
    </source>
</evidence>
<keyword evidence="7" id="KW-1185">Reference proteome</keyword>
<dbReference type="InterPro" id="IPR000742">
    <property type="entry name" value="EGF"/>
</dbReference>
<dbReference type="CDD" id="cd00054">
    <property type="entry name" value="EGF_CA"/>
    <property type="match status" value="1"/>
</dbReference>
<dbReference type="RefSeq" id="XP_004355417.1">
    <property type="nucleotide sequence ID" value="XM_004355365.1"/>
</dbReference>
<dbReference type="InterPro" id="IPR018097">
    <property type="entry name" value="EGF_Ca-bd_CS"/>
</dbReference>
<sequence>MYLVYEKRDKKKRNKNLFISNDTSVKAQCSSGQIYYDQRGCLTDFTNSINARERKRKEREKEILYLLDNEYVVYGSFFGGCPAEYTETPGRASTANFGADRTLYYGRCRYGSHPIDDFYLVIGSTPNPFCGVGATLQEANSINLLASTTSVQNYLVAVTCTLGYPMVGIPGSGVSTFPESICSTTGNLYMQQTNYPIGRFVCPNCNGAPCSNGVCKCPPSLLGTYCEKDVNECLNGNGGCQQTCTNSMGSFQCGCYPGYLLNLDSKTCYVDNKCNSNPCTDPMAVCAQPMGHTHVHAPLDSTLIAQIVCVQVSLQSMQTERQMWMAE</sequence>
<keyword evidence="1" id="KW-0245">EGF-like domain</keyword>
<dbReference type="GO" id="GO:0005509">
    <property type="term" value="F:calcium ion binding"/>
    <property type="evidence" value="ECO:0007669"/>
    <property type="project" value="InterPro"/>
</dbReference>
<evidence type="ECO:0000313" key="6">
    <source>
        <dbReference type="EMBL" id="EGG16943.1"/>
    </source>
</evidence>
<keyword evidence="4" id="KW-1015">Disulfide bond</keyword>
<evidence type="ECO:0000256" key="2">
    <source>
        <dbReference type="ARBA" id="ARBA00022729"/>
    </source>
</evidence>
<name>F4Q429_CACFS</name>
<reference evidence="7" key="1">
    <citation type="journal article" date="2011" name="Genome Res.">
        <title>Phylogeny-wide analysis of social amoeba genomes highlights ancient origins for complex intercellular communication.</title>
        <authorList>
            <person name="Heidel A.J."/>
            <person name="Lawal H.M."/>
            <person name="Felder M."/>
            <person name="Schilde C."/>
            <person name="Helps N.R."/>
            <person name="Tunggal B."/>
            <person name="Rivero F."/>
            <person name="John U."/>
            <person name="Schleicher M."/>
            <person name="Eichinger L."/>
            <person name="Platzer M."/>
            <person name="Noegel A.A."/>
            <person name="Schaap P."/>
            <person name="Gloeckner G."/>
        </authorList>
    </citation>
    <scope>NUCLEOTIDE SEQUENCE [LARGE SCALE GENOMIC DNA]</scope>
    <source>
        <strain evidence="7">SH3</strain>
    </source>
</reference>
<dbReference type="Gene3D" id="2.10.25.10">
    <property type="entry name" value="Laminin"/>
    <property type="match status" value="1"/>
</dbReference>
<keyword evidence="2" id="KW-0732">Signal</keyword>
<organism evidence="6 7">
    <name type="scientific">Cavenderia fasciculata</name>
    <name type="common">Slime mold</name>
    <name type="synonym">Dictyostelium fasciculatum</name>
    <dbReference type="NCBI Taxonomy" id="261658"/>
    <lineage>
        <taxon>Eukaryota</taxon>
        <taxon>Amoebozoa</taxon>
        <taxon>Evosea</taxon>
        <taxon>Eumycetozoa</taxon>
        <taxon>Dictyostelia</taxon>
        <taxon>Acytosteliales</taxon>
        <taxon>Cavenderiaceae</taxon>
        <taxon>Cavenderia</taxon>
    </lineage>
</organism>
<accession>F4Q429</accession>
<dbReference type="SMART" id="SM00179">
    <property type="entry name" value="EGF_CA"/>
    <property type="match status" value="1"/>
</dbReference>
<dbReference type="SMART" id="SM00181">
    <property type="entry name" value="EGF"/>
    <property type="match status" value="2"/>
</dbReference>
<dbReference type="GeneID" id="14869500"/>
<evidence type="ECO:0000256" key="4">
    <source>
        <dbReference type="ARBA" id="ARBA00023157"/>
    </source>
</evidence>
<dbReference type="PROSITE" id="PS01186">
    <property type="entry name" value="EGF_2"/>
    <property type="match status" value="1"/>
</dbReference>